<feature type="region of interest" description="Disordered" evidence="1">
    <location>
        <begin position="82"/>
        <end position="114"/>
    </location>
</feature>
<keyword evidence="3" id="KW-1185">Reference proteome</keyword>
<dbReference type="EMBL" id="CP060436">
    <property type="protein sequence ID" value="QPM89113.1"/>
    <property type="molecule type" value="Genomic_DNA"/>
</dbReference>
<gene>
    <name evidence="2" type="ORF">PSAL_003230</name>
</gene>
<dbReference type="RefSeq" id="WP_119837978.1">
    <property type="nucleotide sequence ID" value="NZ_CP060436.1"/>
</dbReference>
<evidence type="ECO:0000256" key="1">
    <source>
        <dbReference type="SAM" id="MobiDB-lite"/>
    </source>
</evidence>
<dbReference type="OrthoDB" id="7864457at2"/>
<feature type="compositionally biased region" description="Basic residues" evidence="1">
    <location>
        <begin position="98"/>
        <end position="114"/>
    </location>
</feature>
<organism evidence="2 3">
    <name type="scientific">Pseudooceanicola algae</name>
    <dbReference type="NCBI Taxonomy" id="1537215"/>
    <lineage>
        <taxon>Bacteria</taxon>
        <taxon>Pseudomonadati</taxon>
        <taxon>Pseudomonadota</taxon>
        <taxon>Alphaproteobacteria</taxon>
        <taxon>Rhodobacterales</taxon>
        <taxon>Paracoccaceae</taxon>
        <taxon>Pseudooceanicola</taxon>
    </lineage>
</organism>
<dbReference type="AlphaFoldDB" id="A0A418SKE8"/>
<reference evidence="2 3" key="1">
    <citation type="submission" date="2020-08" db="EMBL/GenBank/DDBJ databases">
        <title>Genome sequence of Rhodobacteraceae bacterium Lw-13e.</title>
        <authorList>
            <person name="Poehlein A."/>
            <person name="Wolter L."/>
            <person name="Daniel R."/>
            <person name="Brinkhoff T."/>
        </authorList>
    </citation>
    <scope>NUCLEOTIDE SEQUENCE [LARGE SCALE GENOMIC DNA]</scope>
    <source>
        <strain evidence="2 3">Lw-13e</strain>
    </source>
</reference>
<sequence length="114" mass="12749">MKFNGRTEEQRLVAGILTQAFSDMFLVRDNYNASADIDAVQAIRFLTARSGSLAEWRDQLCSYLDLDGDVLAARVRAILDGKAEPPSADKSGRGSHAFQKRVHQARDRWKKLAP</sequence>
<evidence type="ECO:0000313" key="2">
    <source>
        <dbReference type="EMBL" id="QPM89113.1"/>
    </source>
</evidence>
<name>A0A418SKE8_9RHOB</name>
<accession>A0A418SKE8</accession>
<protein>
    <submittedName>
        <fullName evidence="2">Uncharacterized protein</fullName>
    </submittedName>
</protein>
<proteinExistence type="predicted"/>
<dbReference type="Proteomes" id="UP000283786">
    <property type="component" value="Chromosome"/>
</dbReference>
<evidence type="ECO:0000313" key="3">
    <source>
        <dbReference type="Proteomes" id="UP000283786"/>
    </source>
</evidence>
<dbReference type="KEGG" id="palw:PSAL_003230"/>